<dbReference type="PRINTS" id="PR00410">
    <property type="entry name" value="PHEHYDRXLASE"/>
</dbReference>
<dbReference type="PROSITE" id="PS01033">
    <property type="entry name" value="GLOBIN"/>
    <property type="match status" value="1"/>
</dbReference>
<comment type="similarity">
    <text evidence="4">Belongs to the globin family. Two-domain flavohemoproteins subfamily.</text>
</comment>
<dbReference type="NCBIfam" id="NF009805">
    <property type="entry name" value="PRK13289.1"/>
    <property type="match status" value="1"/>
</dbReference>
<dbReference type="InterPro" id="IPR009050">
    <property type="entry name" value="Globin-like_sf"/>
</dbReference>
<dbReference type="FunFam" id="1.10.490.10:FF:000003">
    <property type="entry name" value="Flavohemoprotein"/>
    <property type="match status" value="1"/>
</dbReference>
<dbReference type="AlphaFoldDB" id="A0A7U7J150"/>
<dbReference type="Pfam" id="PF00970">
    <property type="entry name" value="FAD_binding_6"/>
    <property type="match status" value="1"/>
</dbReference>
<dbReference type="SUPFAM" id="SSF63380">
    <property type="entry name" value="Riboflavin synthase domain-like"/>
    <property type="match status" value="1"/>
</dbReference>
<evidence type="ECO:0000259" key="24">
    <source>
        <dbReference type="PROSITE" id="PS01033"/>
    </source>
</evidence>
<keyword evidence="9 23" id="KW-0561">Oxygen transport</keyword>
<keyword evidence="14 26" id="KW-0560">Oxidoreductase</keyword>
<comment type="cofactor">
    <cofactor evidence="2">
        <name>FAD</name>
        <dbReference type="ChEBI" id="CHEBI:57692"/>
    </cofactor>
</comment>
<proteinExistence type="inferred from homology"/>
<organism evidence="26 27">
    <name type="scientific">Parasaccharibacter apium</name>
    <dbReference type="NCBI Taxonomy" id="1510841"/>
    <lineage>
        <taxon>Bacteria</taxon>
        <taxon>Pseudomonadati</taxon>
        <taxon>Pseudomonadota</taxon>
        <taxon>Alphaproteobacteria</taxon>
        <taxon>Acetobacterales</taxon>
        <taxon>Acetobacteraceae</taxon>
        <taxon>Parasaccharibacter</taxon>
    </lineage>
</organism>
<dbReference type="RefSeq" id="WP_043560417.1">
    <property type="nucleotide sequence ID" value="NZ_CBLY010000006.1"/>
</dbReference>
<evidence type="ECO:0000256" key="7">
    <source>
        <dbReference type="ARBA" id="ARBA00022575"/>
    </source>
</evidence>
<evidence type="ECO:0000256" key="15">
    <source>
        <dbReference type="ARBA" id="ARBA00023004"/>
    </source>
</evidence>
<evidence type="ECO:0000256" key="20">
    <source>
        <dbReference type="ARBA" id="ARBA00033187"/>
    </source>
</evidence>
<reference evidence="26 27" key="1">
    <citation type="journal article" date="2014" name="Genome Biol. Evol.">
        <title>Acetic acid bacteria genomes reveal functional traits for adaptation to life in insect guts.</title>
        <authorList>
            <person name="Chouaia B."/>
            <person name="Gaiarsa S."/>
            <person name="Crotti E."/>
            <person name="Comandatore F."/>
            <person name="Degli Esposti M."/>
            <person name="Ricci I."/>
            <person name="Alma A."/>
            <person name="Favia G."/>
            <person name="Bandi C."/>
            <person name="Daffonchio D."/>
        </authorList>
    </citation>
    <scope>NUCLEOTIDE SEQUENCE [LARGE SCALE GENOMIC DNA]</scope>
    <source>
        <strain evidence="27">AM169</strain>
    </source>
</reference>
<evidence type="ECO:0000256" key="5">
    <source>
        <dbReference type="ARBA" id="ARBA00012229"/>
    </source>
</evidence>
<evidence type="ECO:0000256" key="9">
    <source>
        <dbReference type="ARBA" id="ARBA00022621"/>
    </source>
</evidence>
<keyword evidence="7" id="KW-0216">Detoxification</keyword>
<dbReference type="EC" id="1.14.12.17" evidence="5"/>
<dbReference type="Gene3D" id="3.40.50.80">
    <property type="entry name" value="Nucleotide-binding domain of ferredoxin-NADP reductase (FNR) module"/>
    <property type="match status" value="1"/>
</dbReference>
<dbReference type="Pfam" id="PF00042">
    <property type="entry name" value="Globin"/>
    <property type="match status" value="1"/>
</dbReference>
<evidence type="ECO:0000256" key="6">
    <source>
        <dbReference type="ARBA" id="ARBA00014637"/>
    </source>
</evidence>
<dbReference type="CDD" id="cd06184">
    <property type="entry name" value="flavohem_like_fad_nad_binding"/>
    <property type="match status" value="1"/>
</dbReference>
<dbReference type="SUPFAM" id="SSF52343">
    <property type="entry name" value="Ferredoxin reductase-like, C-terminal NADP-linked domain"/>
    <property type="match status" value="1"/>
</dbReference>
<feature type="domain" description="Globin" evidence="24">
    <location>
        <begin position="4"/>
        <end position="140"/>
    </location>
</feature>
<evidence type="ECO:0000256" key="21">
    <source>
        <dbReference type="ARBA" id="ARBA00048649"/>
    </source>
</evidence>
<dbReference type="PROSITE" id="PS51384">
    <property type="entry name" value="FAD_FR"/>
    <property type="match status" value="1"/>
</dbReference>
<dbReference type="InterPro" id="IPR000971">
    <property type="entry name" value="Globin"/>
</dbReference>
<keyword evidence="11" id="KW-0479">Metal-binding</keyword>
<name>A0A7U7J150_9PROT</name>
<protein>
    <recommendedName>
        <fullName evidence="6">Flavohemoprotein</fullName>
        <ecNumber evidence="5">1.14.12.17</ecNumber>
    </recommendedName>
    <alternativeName>
        <fullName evidence="19">Flavohemoglobin</fullName>
    </alternativeName>
    <alternativeName>
        <fullName evidence="18">Hemoglobin-like protein</fullName>
    </alternativeName>
    <alternativeName>
        <fullName evidence="20">Nitric oxide dioxygenase</fullName>
    </alternativeName>
</protein>
<evidence type="ECO:0000256" key="10">
    <source>
        <dbReference type="ARBA" id="ARBA00022630"/>
    </source>
</evidence>
<dbReference type="InterPro" id="IPR001433">
    <property type="entry name" value="OxRdtase_FAD/NAD-bd"/>
</dbReference>
<accession>A0A7U7J150</accession>
<comment type="function">
    <text evidence="17">Is involved in NO detoxification in an aerobic process, termed nitric oxide dioxygenase (NOD) reaction that utilizes O(2) and NAD(P)H to convert NO to nitrate, which protects the bacterium from various noxious nitrogen compounds. Therefore, plays a central role in the inducible response to nitrosative stress.</text>
</comment>
<feature type="domain" description="FAD-binding FR-type" evidence="25">
    <location>
        <begin position="154"/>
        <end position="258"/>
    </location>
</feature>
<dbReference type="InterPro" id="IPR012292">
    <property type="entry name" value="Globin/Proto"/>
</dbReference>
<keyword evidence="23" id="KW-0813">Transport</keyword>
<sequence>MSISLTPQTRTIVKACIPALEAHGVDITREMYRRLLSDENIRDLFNISHQKNGDQPRALAYAVLAYARHIDDPTALKDMIERIAEKHVGLNILPEHYPHVGTALLGAIAHVLGEQATPEIMEAWKEAYGFLADVLINRERQIYEDHAARKGGWTGWRAFRIANRHEETADTVSFILQPVDGQPVMQHQPGQYLSFRLNIPGHGPERRNYSISSAPADDHYRITVRKQEEGVVSRWFHDDVRTGDTLDVSAPAGDFFLQSSSERPLCFISAGAGITPVMSMMEALTTRTSHPAIHFIHGTQTADNEIFARKTHGLAACGAITADLFYSQMNSLPQRTDGLNCHTGRLTPSWLKAHKDRQADFYICGPTEFMVSMIHTLREQDIPMDRIHYEMFGSASTPYLVTQA</sequence>
<evidence type="ECO:0000256" key="1">
    <source>
        <dbReference type="ARBA" id="ARBA00001970"/>
    </source>
</evidence>
<evidence type="ECO:0000256" key="14">
    <source>
        <dbReference type="ARBA" id="ARBA00023002"/>
    </source>
</evidence>
<evidence type="ECO:0000256" key="19">
    <source>
        <dbReference type="ARBA" id="ARBA00030929"/>
    </source>
</evidence>
<dbReference type="GO" id="GO:0005344">
    <property type="term" value="F:oxygen carrier activity"/>
    <property type="evidence" value="ECO:0007669"/>
    <property type="project" value="UniProtKB-KW"/>
</dbReference>
<keyword evidence="12" id="KW-0274">FAD</keyword>
<evidence type="ECO:0000256" key="13">
    <source>
        <dbReference type="ARBA" id="ARBA00022857"/>
    </source>
</evidence>
<dbReference type="FunFam" id="2.40.30.10:FF:000034">
    <property type="entry name" value="Flavohemoprotein"/>
    <property type="match status" value="1"/>
</dbReference>
<dbReference type="GO" id="GO:0046210">
    <property type="term" value="P:nitric oxide catabolic process"/>
    <property type="evidence" value="ECO:0007669"/>
    <property type="project" value="TreeGrafter"/>
</dbReference>
<comment type="catalytic activity">
    <reaction evidence="21">
        <text>2 nitric oxide + NADH + 2 O2 = 2 nitrate + NAD(+) + H(+)</text>
        <dbReference type="Rhea" id="RHEA:19469"/>
        <dbReference type="ChEBI" id="CHEBI:15378"/>
        <dbReference type="ChEBI" id="CHEBI:15379"/>
        <dbReference type="ChEBI" id="CHEBI:16480"/>
        <dbReference type="ChEBI" id="CHEBI:17632"/>
        <dbReference type="ChEBI" id="CHEBI:57540"/>
        <dbReference type="ChEBI" id="CHEBI:57945"/>
        <dbReference type="EC" id="1.14.12.17"/>
    </reaction>
</comment>
<evidence type="ECO:0000259" key="25">
    <source>
        <dbReference type="PROSITE" id="PS51384"/>
    </source>
</evidence>
<dbReference type="InterPro" id="IPR017927">
    <property type="entry name" value="FAD-bd_FR_type"/>
</dbReference>
<comment type="similarity">
    <text evidence="3">In the C-terminal section; belongs to the flavoprotein pyridine nucleotide cytochrome reductase family.</text>
</comment>
<dbReference type="GO" id="GO:0046872">
    <property type="term" value="F:metal ion binding"/>
    <property type="evidence" value="ECO:0007669"/>
    <property type="project" value="UniProtKB-KW"/>
</dbReference>
<evidence type="ECO:0000256" key="18">
    <source>
        <dbReference type="ARBA" id="ARBA00030024"/>
    </source>
</evidence>
<keyword evidence="15" id="KW-0408">Iron</keyword>
<evidence type="ECO:0000256" key="16">
    <source>
        <dbReference type="ARBA" id="ARBA00023027"/>
    </source>
</evidence>
<gene>
    <name evidence="26" type="ORF">SACS_1286</name>
</gene>
<evidence type="ECO:0000256" key="12">
    <source>
        <dbReference type="ARBA" id="ARBA00022827"/>
    </source>
</evidence>
<evidence type="ECO:0000256" key="4">
    <source>
        <dbReference type="ARBA" id="ARBA00008414"/>
    </source>
</evidence>
<dbReference type="GO" id="GO:0071949">
    <property type="term" value="F:FAD binding"/>
    <property type="evidence" value="ECO:0007669"/>
    <property type="project" value="TreeGrafter"/>
</dbReference>
<evidence type="ECO:0000256" key="8">
    <source>
        <dbReference type="ARBA" id="ARBA00022617"/>
    </source>
</evidence>
<evidence type="ECO:0000256" key="22">
    <source>
        <dbReference type="ARBA" id="ARBA00049433"/>
    </source>
</evidence>
<dbReference type="GO" id="GO:0019825">
    <property type="term" value="F:oxygen binding"/>
    <property type="evidence" value="ECO:0007669"/>
    <property type="project" value="InterPro"/>
</dbReference>
<evidence type="ECO:0000313" key="27">
    <source>
        <dbReference type="Proteomes" id="UP000027590"/>
    </source>
</evidence>
<evidence type="ECO:0000313" key="26">
    <source>
        <dbReference type="EMBL" id="CDG34024.1"/>
    </source>
</evidence>
<dbReference type="Proteomes" id="UP000027590">
    <property type="component" value="Unassembled WGS sequence"/>
</dbReference>
<dbReference type="SUPFAM" id="SSF46458">
    <property type="entry name" value="Globin-like"/>
    <property type="match status" value="1"/>
</dbReference>
<evidence type="ECO:0000256" key="17">
    <source>
        <dbReference type="ARBA" id="ARBA00025094"/>
    </source>
</evidence>
<dbReference type="GO" id="GO:0008941">
    <property type="term" value="F:nitric oxide dioxygenase NAD(P)H activity"/>
    <property type="evidence" value="ECO:0007669"/>
    <property type="project" value="UniProtKB-EC"/>
</dbReference>
<comment type="cofactor">
    <cofactor evidence="1">
        <name>heme b</name>
        <dbReference type="ChEBI" id="CHEBI:60344"/>
    </cofactor>
</comment>
<keyword evidence="16" id="KW-0520">NAD</keyword>
<dbReference type="Gene3D" id="2.40.30.10">
    <property type="entry name" value="Translation factors"/>
    <property type="match status" value="1"/>
</dbReference>
<evidence type="ECO:0000256" key="2">
    <source>
        <dbReference type="ARBA" id="ARBA00001974"/>
    </source>
</evidence>
<evidence type="ECO:0000256" key="23">
    <source>
        <dbReference type="RuleBase" id="RU000356"/>
    </source>
</evidence>
<dbReference type="GO" id="GO:0071500">
    <property type="term" value="P:cellular response to nitrosative stress"/>
    <property type="evidence" value="ECO:0007669"/>
    <property type="project" value="TreeGrafter"/>
</dbReference>
<evidence type="ECO:0000256" key="11">
    <source>
        <dbReference type="ARBA" id="ARBA00022723"/>
    </source>
</evidence>
<dbReference type="Gene3D" id="1.10.490.10">
    <property type="entry name" value="Globins"/>
    <property type="match status" value="1"/>
</dbReference>
<keyword evidence="8 23" id="KW-0349">Heme</keyword>
<dbReference type="PANTHER" id="PTHR43396:SF3">
    <property type="entry name" value="FLAVOHEMOPROTEIN"/>
    <property type="match status" value="1"/>
</dbReference>
<dbReference type="CDD" id="cd08922">
    <property type="entry name" value="FHb-globin"/>
    <property type="match status" value="1"/>
</dbReference>
<dbReference type="Pfam" id="PF00175">
    <property type="entry name" value="NAD_binding_1"/>
    <property type="match status" value="1"/>
</dbReference>
<keyword evidence="10" id="KW-0285">Flavoprotein</keyword>
<dbReference type="InterPro" id="IPR017938">
    <property type="entry name" value="Riboflavin_synthase-like_b-brl"/>
</dbReference>
<comment type="caution">
    <text evidence="26">The sequence shown here is derived from an EMBL/GenBank/DDBJ whole genome shotgun (WGS) entry which is preliminary data.</text>
</comment>
<dbReference type="GO" id="GO:0009636">
    <property type="term" value="P:response to toxic substance"/>
    <property type="evidence" value="ECO:0007669"/>
    <property type="project" value="UniProtKB-KW"/>
</dbReference>
<dbReference type="InterPro" id="IPR008333">
    <property type="entry name" value="Cbr1-like_FAD-bd_dom"/>
</dbReference>
<dbReference type="PANTHER" id="PTHR43396">
    <property type="entry name" value="FLAVOHEMOPROTEIN"/>
    <property type="match status" value="1"/>
</dbReference>
<comment type="catalytic activity">
    <reaction evidence="22">
        <text>2 nitric oxide + NADPH + 2 O2 = 2 nitrate + NADP(+) + H(+)</text>
        <dbReference type="Rhea" id="RHEA:19465"/>
        <dbReference type="ChEBI" id="CHEBI:15378"/>
        <dbReference type="ChEBI" id="CHEBI:15379"/>
        <dbReference type="ChEBI" id="CHEBI:16480"/>
        <dbReference type="ChEBI" id="CHEBI:17632"/>
        <dbReference type="ChEBI" id="CHEBI:57783"/>
        <dbReference type="ChEBI" id="CHEBI:58349"/>
        <dbReference type="EC" id="1.14.12.17"/>
    </reaction>
</comment>
<dbReference type="InterPro" id="IPR039261">
    <property type="entry name" value="FNR_nucleotide-bd"/>
</dbReference>
<reference evidence="26 27" key="2">
    <citation type="journal article" date="2014" name="PLoS ONE">
        <title>Evolution of mitochondria reconstructed from the energy metabolism of living bacteria.</title>
        <authorList>
            <person name="Degli Esposti M."/>
            <person name="Chouaia B."/>
            <person name="Comandatore F."/>
            <person name="Crotti E."/>
            <person name="Sassera D."/>
            <person name="Lievens P.M."/>
            <person name="Daffonchio D."/>
            <person name="Bandi C."/>
        </authorList>
    </citation>
    <scope>NUCLEOTIDE SEQUENCE [LARGE SCALE GENOMIC DNA]</scope>
    <source>
        <strain evidence="27">AM169</strain>
    </source>
</reference>
<dbReference type="GO" id="GO:0020037">
    <property type="term" value="F:heme binding"/>
    <property type="evidence" value="ECO:0007669"/>
    <property type="project" value="InterPro"/>
</dbReference>
<dbReference type="EMBL" id="CBLY010000006">
    <property type="protein sequence ID" value="CDG34024.1"/>
    <property type="molecule type" value="Genomic_DNA"/>
</dbReference>
<evidence type="ECO:0000256" key="3">
    <source>
        <dbReference type="ARBA" id="ARBA00006401"/>
    </source>
</evidence>
<keyword evidence="13" id="KW-0521">NADP</keyword>